<evidence type="ECO:0000259" key="7">
    <source>
        <dbReference type="Pfam" id="PF00892"/>
    </source>
</evidence>
<feature type="transmembrane region" description="Helical" evidence="6">
    <location>
        <begin position="35"/>
        <end position="58"/>
    </location>
</feature>
<dbReference type="InterPro" id="IPR000620">
    <property type="entry name" value="EamA_dom"/>
</dbReference>
<evidence type="ECO:0000256" key="4">
    <source>
        <dbReference type="ARBA" id="ARBA00022989"/>
    </source>
</evidence>
<name>A0ABV9L5Z5_9FLAO</name>
<feature type="transmembrane region" description="Helical" evidence="6">
    <location>
        <begin position="274"/>
        <end position="290"/>
    </location>
</feature>
<keyword evidence="5 6" id="KW-0472">Membrane</keyword>
<accession>A0ABV9L5Z5</accession>
<keyword evidence="3 6" id="KW-0812">Transmembrane</keyword>
<evidence type="ECO:0000256" key="6">
    <source>
        <dbReference type="SAM" id="Phobius"/>
    </source>
</evidence>
<protein>
    <submittedName>
        <fullName evidence="8">DMT family transporter</fullName>
    </submittedName>
</protein>
<feature type="transmembrane region" description="Helical" evidence="6">
    <location>
        <begin position="218"/>
        <end position="238"/>
    </location>
</feature>
<reference evidence="9" key="1">
    <citation type="journal article" date="2019" name="Int. J. Syst. Evol. Microbiol.">
        <title>The Global Catalogue of Microorganisms (GCM) 10K type strain sequencing project: providing services to taxonomists for standard genome sequencing and annotation.</title>
        <authorList>
            <consortium name="The Broad Institute Genomics Platform"/>
            <consortium name="The Broad Institute Genome Sequencing Center for Infectious Disease"/>
            <person name="Wu L."/>
            <person name="Ma J."/>
        </authorList>
    </citation>
    <scope>NUCLEOTIDE SEQUENCE [LARGE SCALE GENOMIC DNA]</scope>
    <source>
        <strain evidence="9">CGMCC 4.7427</strain>
    </source>
</reference>
<proteinExistence type="inferred from homology"/>
<dbReference type="SUPFAM" id="SSF103481">
    <property type="entry name" value="Multidrug resistance efflux transporter EmrE"/>
    <property type="match status" value="2"/>
</dbReference>
<comment type="caution">
    <text evidence="8">The sequence shown here is derived from an EMBL/GenBank/DDBJ whole genome shotgun (WGS) entry which is preliminary data.</text>
</comment>
<dbReference type="InterPro" id="IPR037185">
    <property type="entry name" value="EmrE-like"/>
</dbReference>
<feature type="transmembrane region" description="Helical" evidence="6">
    <location>
        <begin position="154"/>
        <end position="173"/>
    </location>
</feature>
<feature type="transmembrane region" description="Helical" evidence="6">
    <location>
        <begin position="185"/>
        <end position="206"/>
    </location>
</feature>
<comment type="subcellular location">
    <subcellularLocation>
        <location evidence="1">Membrane</location>
        <topology evidence="1">Multi-pass membrane protein</topology>
    </subcellularLocation>
</comment>
<evidence type="ECO:0000313" key="8">
    <source>
        <dbReference type="EMBL" id="MFC4689083.1"/>
    </source>
</evidence>
<evidence type="ECO:0000256" key="1">
    <source>
        <dbReference type="ARBA" id="ARBA00004141"/>
    </source>
</evidence>
<dbReference type="RefSeq" id="WP_380031442.1">
    <property type="nucleotide sequence ID" value="NZ_JBHSHB010000007.1"/>
</dbReference>
<feature type="transmembrane region" description="Helical" evidence="6">
    <location>
        <begin position="70"/>
        <end position="89"/>
    </location>
</feature>
<organism evidence="8 9">
    <name type="scientific">Dokdonia genika</name>
    <dbReference type="NCBI Taxonomy" id="308113"/>
    <lineage>
        <taxon>Bacteria</taxon>
        <taxon>Pseudomonadati</taxon>
        <taxon>Bacteroidota</taxon>
        <taxon>Flavobacteriia</taxon>
        <taxon>Flavobacteriales</taxon>
        <taxon>Flavobacteriaceae</taxon>
        <taxon>Dokdonia</taxon>
    </lineage>
</organism>
<evidence type="ECO:0000313" key="9">
    <source>
        <dbReference type="Proteomes" id="UP001595878"/>
    </source>
</evidence>
<comment type="similarity">
    <text evidence="2">Belongs to the EamA transporter family.</text>
</comment>
<sequence>MSKRHLAFLAAFGASFIYGVNHTLAKDLMPTYIEAYGFIMLRVLGAAILFWITSLFLPSEKIDRKDWWRIILCALFGMTINMLMFFKGLQLSTPINSSVVITLSPVILLILSALFLKEKITWLKASGIAIGLVGALILILFGAKTQANAPNIPLGNTLFIINAIAYSVYLILVKPLTAKYASVTLMKWFFLIAVFTNAPIALPQFLEVQWSSLPPSVIGVMLFVVIGTTYLTYLFNVFALRQLKPSTIGAFIYLQPLIATLVAIILGADTLTTIRVVAASLIFLGVYLSTKRKKASV</sequence>
<feature type="transmembrane region" description="Helical" evidence="6">
    <location>
        <begin position="95"/>
        <end position="116"/>
    </location>
</feature>
<dbReference type="Pfam" id="PF00892">
    <property type="entry name" value="EamA"/>
    <property type="match status" value="2"/>
</dbReference>
<feature type="domain" description="EamA" evidence="7">
    <location>
        <begin position="154"/>
        <end position="289"/>
    </location>
</feature>
<keyword evidence="4 6" id="KW-1133">Transmembrane helix</keyword>
<dbReference type="EMBL" id="JBHSHB010000007">
    <property type="protein sequence ID" value="MFC4689083.1"/>
    <property type="molecule type" value="Genomic_DNA"/>
</dbReference>
<dbReference type="PANTHER" id="PTHR32322">
    <property type="entry name" value="INNER MEMBRANE TRANSPORTER"/>
    <property type="match status" value="1"/>
</dbReference>
<keyword evidence="9" id="KW-1185">Reference proteome</keyword>
<evidence type="ECO:0000256" key="2">
    <source>
        <dbReference type="ARBA" id="ARBA00007362"/>
    </source>
</evidence>
<dbReference type="Gene3D" id="1.10.3730.20">
    <property type="match status" value="1"/>
</dbReference>
<feature type="transmembrane region" description="Helical" evidence="6">
    <location>
        <begin position="250"/>
        <end position="268"/>
    </location>
</feature>
<evidence type="ECO:0000256" key="3">
    <source>
        <dbReference type="ARBA" id="ARBA00022692"/>
    </source>
</evidence>
<feature type="transmembrane region" description="Helical" evidence="6">
    <location>
        <begin position="123"/>
        <end position="142"/>
    </location>
</feature>
<gene>
    <name evidence="8" type="ORF">ACFO5T_01450</name>
</gene>
<dbReference type="InterPro" id="IPR050638">
    <property type="entry name" value="AA-Vitamin_Transporters"/>
</dbReference>
<feature type="domain" description="EamA" evidence="7">
    <location>
        <begin position="7"/>
        <end position="139"/>
    </location>
</feature>
<dbReference type="PANTHER" id="PTHR32322:SF2">
    <property type="entry name" value="EAMA DOMAIN-CONTAINING PROTEIN"/>
    <property type="match status" value="1"/>
</dbReference>
<dbReference type="Proteomes" id="UP001595878">
    <property type="component" value="Unassembled WGS sequence"/>
</dbReference>
<evidence type="ECO:0000256" key="5">
    <source>
        <dbReference type="ARBA" id="ARBA00023136"/>
    </source>
</evidence>